<organism evidence="2 3">
    <name type="scientific">Micractinium conductrix</name>
    <dbReference type="NCBI Taxonomy" id="554055"/>
    <lineage>
        <taxon>Eukaryota</taxon>
        <taxon>Viridiplantae</taxon>
        <taxon>Chlorophyta</taxon>
        <taxon>core chlorophytes</taxon>
        <taxon>Trebouxiophyceae</taxon>
        <taxon>Chlorellales</taxon>
        <taxon>Chlorellaceae</taxon>
        <taxon>Chlorella clade</taxon>
        <taxon>Micractinium</taxon>
    </lineage>
</organism>
<feature type="compositionally biased region" description="Low complexity" evidence="1">
    <location>
        <begin position="226"/>
        <end position="236"/>
    </location>
</feature>
<reference evidence="2 3" key="1">
    <citation type="journal article" date="2018" name="Plant J.">
        <title>Genome sequences of Chlorella sorokiniana UTEX 1602 and Micractinium conductrix SAG 241.80: implications to maltose excretion by a green alga.</title>
        <authorList>
            <person name="Arriola M.B."/>
            <person name="Velmurugan N."/>
            <person name="Zhang Y."/>
            <person name="Plunkett M.H."/>
            <person name="Hondzo H."/>
            <person name="Barney B.M."/>
        </authorList>
    </citation>
    <scope>NUCLEOTIDE SEQUENCE [LARGE SCALE GENOMIC DNA]</scope>
    <source>
        <strain evidence="2 3">SAG 241.80</strain>
    </source>
</reference>
<comment type="caution">
    <text evidence="2">The sequence shown here is derived from an EMBL/GenBank/DDBJ whole genome shotgun (WGS) entry which is preliminary data.</text>
</comment>
<protein>
    <submittedName>
        <fullName evidence="2">Uncharacterized protein</fullName>
    </submittedName>
</protein>
<feature type="region of interest" description="Disordered" evidence="1">
    <location>
        <begin position="282"/>
        <end position="337"/>
    </location>
</feature>
<dbReference type="OrthoDB" id="513719at2759"/>
<gene>
    <name evidence="2" type="ORF">C2E20_1186</name>
</gene>
<dbReference type="AlphaFoldDB" id="A0A2P6VN02"/>
<proteinExistence type="predicted"/>
<dbReference type="Proteomes" id="UP000239649">
    <property type="component" value="Unassembled WGS sequence"/>
</dbReference>
<dbReference type="EMBL" id="LHPF02000002">
    <property type="protein sequence ID" value="PSC75460.1"/>
    <property type="molecule type" value="Genomic_DNA"/>
</dbReference>
<feature type="compositionally biased region" description="Polar residues" evidence="1">
    <location>
        <begin position="308"/>
        <end position="319"/>
    </location>
</feature>
<evidence type="ECO:0000256" key="1">
    <source>
        <dbReference type="SAM" id="MobiDB-lite"/>
    </source>
</evidence>
<sequence>MAQLFEKVELASEGELTKIQALLEQALERRLQDAASEELDGEDREELHIASANFMAQLRQFVVFPDEAAPSATAGGSARTAAGRTQMTPAGGFGSVSLALRSPLLPPLSPPPADAEVAALEAEVSAAAARAAELRGSMQAALQEQLAANLAACRPTADLEPAAEQEAEAPAAEVAAAAEPQQHDAATPPEPTANEADARAAAADSEQQAQPMDTEPAVPAEQAVVSSESLQLPLSPQTDELQQRLLAAANRMPTLRARLESATDRLQRVVAAVAADVNRPPPGTVEKAMLGKTPARPSGENVPAVSPLVQQALESGQISTRRRVARDVQPVPFSQPE</sequence>
<evidence type="ECO:0000313" key="2">
    <source>
        <dbReference type="EMBL" id="PSC75460.1"/>
    </source>
</evidence>
<accession>A0A2P6VN02</accession>
<feature type="compositionally biased region" description="Low complexity" evidence="1">
    <location>
        <begin position="168"/>
        <end position="210"/>
    </location>
</feature>
<evidence type="ECO:0000313" key="3">
    <source>
        <dbReference type="Proteomes" id="UP000239649"/>
    </source>
</evidence>
<keyword evidence="3" id="KW-1185">Reference proteome</keyword>
<feature type="region of interest" description="Disordered" evidence="1">
    <location>
        <begin position="159"/>
        <end position="236"/>
    </location>
</feature>
<name>A0A2P6VN02_9CHLO</name>